<protein>
    <submittedName>
        <fullName evidence="2">DUF368 domain-containing protein</fullName>
    </submittedName>
</protein>
<feature type="transmembrane region" description="Helical" evidence="1">
    <location>
        <begin position="99"/>
        <end position="118"/>
    </location>
</feature>
<keyword evidence="1" id="KW-1133">Transmembrane helix</keyword>
<dbReference type="Proteomes" id="UP001302349">
    <property type="component" value="Chromosome"/>
</dbReference>
<evidence type="ECO:0000313" key="2">
    <source>
        <dbReference type="EMBL" id="WOK05754.1"/>
    </source>
</evidence>
<reference evidence="2 3" key="1">
    <citation type="journal article" date="2023" name="Microbiol. Resour. Announc.">
        <title>Complete Genome Sequence of Imperialibacter roseus strain P4T.</title>
        <authorList>
            <person name="Tizabi D.R."/>
            <person name="Bachvaroff T."/>
            <person name="Hill R.T."/>
        </authorList>
    </citation>
    <scope>NUCLEOTIDE SEQUENCE [LARGE SCALE GENOMIC DNA]</scope>
    <source>
        <strain evidence="2 3">P4T</strain>
    </source>
</reference>
<feature type="transmembrane region" description="Helical" evidence="1">
    <location>
        <begin position="125"/>
        <end position="144"/>
    </location>
</feature>
<feature type="transmembrane region" description="Helical" evidence="1">
    <location>
        <begin position="156"/>
        <end position="184"/>
    </location>
</feature>
<dbReference type="EMBL" id="CP136051">
    <property type="protein sequence ID" value="WOK05754.1"/>
    <property type="molecule type" value="Genomic_DNA"/>
</dbReference>
<dbReference type="InterPro" id="IPR007163">
    <property type="entry name" value="VCA0040-like"/>
</dbReference>
<feature type="transmembrane region" description="Helical" evidence="1">
    <location>
        <begin position="196"/>
        <end position="223"/>
    </location>
</feature>
<feature type="transmembrane region" description="Helical" evidence="1">
    <location>
        <begin position="229"/>
        <end position="246"/>
    </location>
</feature>
<dbReference type="RefSeq" id="WP_317488509.1">
    <property type="nucleotide sequence ID" value="NZ_CP136051.1"/>
</dbReference>
<proteinExistence type="predicted"/>
<gene>
    <name evidence="2" type="ORF">RT717_22005</name>
</gene>
<dbReference type="Pfam" id="PF04018">
    <property type="entry name" value="VCA0040-like"/>
    <property type="match status" value="1"/>
</dbReference>
<dbReference type="PANTHER" id="PTHR37308">
    <property type="entry name" value="INTEGRAL MEMBRANE PROTEIN"/>
    <property type="match status" value="1"/>
</dbReference>
<evidence type="ECO:0000313" key="3">
    <source>
        <dbReference type="Proteomes" id="UP001302349"/>
    </source>
</evidence>
<keyword evidence="1" id="KW-0812">Transmembrane</keyword>
<sequence length="315" mass="35112">MPRKLTDYFLLFLKGLAMGSADVIPGVSGGTIAFITGIYEELLDAIKAFDLTALKLLSSFKIKELWKHINGNFLVALLAGIGLSIIIFAQVITHLLELYPIYVWSFFFGLIIISSITIARQIKRWSPGVIFAFIAGLVSAYIIVSSTPATTPTSWWFIILSGMVAITAMILPGISGSFILLIMGKYEYVLRALKELNYLVIALFAAGCVIGLLSFSRAISWFLKKYHNMAIGLLSGFMVGSLYKIWPWKRVAQFRLNSAGEQVPFIENNVWPHYYHKLTGQDPQILFALLFIALGFGVVVIIEKIAHTTVKYKNK</sequence>
<keyword evidence="3" id="KW-1185">Reference proteome</keyword>
<organism evidence="2 3">
    <name type="scientific">Imperialibacter roseus</name>
    <dbReference type="NCBI Taxonomy" id="1324217"/>
    <lineage>
        <taxon>Bacteria</taxon>
        <taxon>Pseudomonadati</taxon>
        <taxon>Bacteroidota</taxon>
        <taxon>Cytophagia</taxon>
        <taxon>Cytophagales</taxon>
        <taxon>Flammeovirgaceae</taxon>
        <taxon>Imperialibacter</taxon>
    </lineage>
</organism>
<name>A0ABZ0IMR1_9BACT</name>
<accession>A0ABZ0IMR1</accession>
<keyword evidence="1" id="KW-0472">Membrane</keyword>
<evidence type="ECO:0000256" key="1">
    <source>
        <dbReference type="SAM" id="Phobius"/>
    </source>
</evidence>
<dbReference type="PANTHER" id="PTHR37308:SF1">
    <property type="entry name" value="POLYPRENYL-PHOSPHATE TRANSPORTER"/>
    <property type="match status" value="1"/>
</dbReference>
<feature type="transmembrane region" description="Helical" evidence="1">
    <location>
        <begin position="73"/>
        <end position="93"/>
    </location>
</feature>
<feature type="transmembrane region" description="Helical" evidence="1">
    <location>
        <begin position="285"/>
        <end position="306"/>
    </location>
</feature>